<comment type="caution">
    <text evidence="2">The sequence shown here is derived from an EMBL/GenBank/DDBJ whole genome shotgun (WGS) entry which is preliminary data.</text>
</comment>
<name>A0A2V3A5R2_9BACI</name>
<dbReference type="RefSeq" id="WP_110064957.1">
    <property type="nucleotide sequence ID" value="NZ_QGTW01000005.1"/>
</dbReference>
<proteinExistence type="predicted"/>
<feature type="transmembrane region" description="Helical" evidence="1">
    <location>
        <begin position="92"/>
        <end position="111"/>
    </location>
</feature>
<keyword evidence="1" id="KW-1133">Transmembrane helix</keyword>
<keyword evidence="1" id="KW-0812">Transmembrane</keyword>
<feature type="transmembrane region" description="Helical" evidence="1">
    <location>
        <begin position="123"/>
        <end position="143"/>
    </location>
</feature>
<accession>A0A2V3A5R2</accession>
<evidence type="ECO:0000256" key="1">
    <source>
        <dbReference type="SAM" id="Phobius"/>
    </source>
</evidence>
<dbReference type="Proteomes" id="UP000247150">
    <property type="component" value="Unassembled WGS sequence"/>
</dbReference>
<evidence type="ECO:0000313" key="2">
    <source>
        <dbReference type="EMBL" id="PWW28926.1"/>
    </source>
</evidence>
<keyword evidence="1" id="KW-0472">Membrane</keyword>
<evidence type="ECO:0000313" key="3">
    <source>
        <dbReference type="Proteomes" id="UP000247150"/>
    </source>
</evidence>
<feature type="transmembrane region" description="Helical" evidence="1">
    <location>
        <begin position="59"/>
        <end position="80"/>
    </location>
</feature>
<dbReference type="OrthoDB" id="2627420at2"/>
<organism evidence="2 3">
    <name type="scientific">Cytobacillus oceanisediminis</name>
    <dbReference type="NCBI Taxonomy" id="665099"/>
    <lineage>
        <taxon>Bacteria</taxon>
        <taxon>Bacillati</taxon>
        <taxon>Bacillota</taxon>
        <taxon>Bacilli</taxon>
        <taxon>Bacillales</taxon>
        <taxon>Bacillaceae</taxon>
        <taxon>Cytobacillus</taxon>
    </lineage>
</organism>
<dbReference type="AlphaFoldDB" id="A0A2V3A5R2"/>
<reference evidence="2 3" key="1">
    <citation type="submission" date="2018-05" db="EMBL/GenBank/DDBJ databases">
        <title>Freshwater and sediment microbial communities from various areas in North America, analyzing microbe dynamics in response to fracking.</title>
        <authorList>
            <person name="Lamendella R."/>
        </authorList>
    </citation>
    <scope>NUCLEOTIDE SEQUENCE [LARGE SCALE GENOMIC DNA]</scope>
    <source>
        <strain evidence="2 3">15_TX</strain>
    </source>
</reference>
<protein>
    <submittedName>
        <fullName evidence="2">Uncharacterized protein</fullName>
    </submittedName>
</protein>
<sequence>MILLFISIILFSLIAFRAGKELTANQIANICSFTISFQLLFDLIVEIKLHGYWYFDAGVNWLGILAHIFLIPPVNIIFLGWFPFKSSRSKQVIYMTCWTIGIIIYEAAALLPEPIGFFHLGWWKVWYDVFIVPILLLILLKYYKWICNLEKKLLDHGK</sequence>
<gene>
    <name evidence="2" type="ORF">DFO73_105163</name>
</gene>
<dbReference type="EMBL" id="QGTW01000005">
    <property type="protein sequence ID" value="PWW28926.1"/>
    <property type="molecule type" value="Genomic_DNA"/>
</dbReference>